<dbReference type="Proteomes" id="UP000183530">
    <property type="component" value="Chromosome"/>
</dbReference>
<accession>A0A1L2ZMG1</accession>
<dbReference type="InterPro" id="IPR031100">
    <property type="entry name" value="LOG_fam"/>
</dbReference>
<evidence type="ECO:0000313" key="2">
    <source>
        <dbReference type="Proteomes" id="UP000183530"/>
    </source>
</evidence>
<dbReference type="KEGG" id="nae:BHE16_05685"/>
<dbReference type="RefSeq" id="WP_071894072.1">
    <property type="nucleotide sequence ID" value="NZ_CP018135.1"/>
</dbReference>
<proteinExistence type="predicted"/>
<sequence length="402" mass="43289">MNQLTIAHPLPRTVDIDSLEDFDRRVAIALRAAEQGKPGGGSMAGWHVQSVDVSARGPQLKLLKPSGAVFLGCTLPSGLEPWLRARGALIFPILPGVPFDAYRGELYSPRELFAGVQETPYEQVPDAQIYAWAHTSLAPSTASLDATLAAALHDYSIGTALNQALKRWDPRKIVGIMGGHGAERGSDVYAQTARMGRLLAQAGFTVATGGGPGAMEASNLGAYLSREDDDAAQRALDTLAGAPSFRPSVSVWARAAWEVLEEFPNGVRSIGIPTWFYGHEPPNLFATDIAKYFANSVREAVLLDRTRGGVVFMPGAAGTVQEIFQDACENYYGSVANVAPMVLVGKKYWTEQLPAWQLLQSLSRERSMEPLVELVDSVEDAVSAVIRLNDRAHDAEASSQQG</sequence>
<dbReference type="AlphaFoldDB" id="A0A1L2ZMG1"/>
<dbReference type="GO" id="GO:0005829">
    <property type="term" value="C:cytosol"/>
    <property type="evidence" value="ECO:0007669"/>
    <property type="project" value="TreeGrafter"/>
</dbReference>
<dbReference type="OrthoDB" id="9807160at2"/>
<evidence type="ECO:0000313" key="1">
    <source>
        <dbReference type="EMBL" id="APF40593.1"/>
    </source>
</evidence>
<dbReference type="Gene3D" id="3.40.50.450">
    <property type="match status" value="1"/>
</dbReference>
<dbReference type="InterPro" id="IPR041164">
    <property type="entry name" value="LDcluster4"/>
</dbReference>
<protein>
    <submittedName>
        <fullName evidence="1">Rossmann fold nucleotide-binding protein</fullName>
    </submittedName>
</protein>
<organism evidence="1 2">
    <name type="scientific">Neomicrococcus aestuarii</name>
    <dbReference type="NCBI Taxonomy" id="556325"/>
    <lineage>
        <taxon>Bacteria</taxon>
        <taxon>Bacillati</taxon>
        <taxon>Actinomycetota</taxon>
        <taxon>Actinomycetes</taxon>
        <taxon>Micrococcales</taxon>
        <taxon>Micrococcaceae</taxon>
        <taxon>Neomicrococcus</taxon>
    </lineage>
</organism>
<gene>
    <name evidence="1" type="ORF">BHE16_05685</name>
</gene>
<reference evidence="1 2" key="1">
    <citation type="submission" date="2016-11" db="EMBL/GenBank/DDBJ databases">
        <title>Genome sequencing of Zhihengliuella aestuarii B18 antagonistic to Plasmodiophora brassicae.</title>
        <authorList>
            <person name="Luo Y."/>
        </authorList>
    </citation>
    <scope>NUCLEOTIDE SEQUENCE [LARGE SCALE GENOMIC DNA]</scope>
    <source>
        <strain evidence="1 2">B18</strain>
    </source>
</reference>
<name>A0A1L2ZMG1_9MICC</name>
<dbReference type="Pfam" id="PF18306">
    <property type="entry name" value="LDcluster4"/>
    <property type="match status" value="1"/>
</dbReference>
<dbReference type="InterPro" id="IPR052341">
    <property type="entry name" value="LOG_family_nucleotidases"/>
</dbReference>
<dbReference type="PANTHER" id="PTHR43393">
    <property type="entry name" value="CYTOKININ RIBOSIDE 5'-MONOPHOSPHATE PHOSPHORIBOHYDROLASE"/>
    <property type="match status" value="1"/>
</dbReference>
<dbReference type="STRING" id="556325.BHE16_05685"/>
<keyword evidence="2" id="KW-1185">Reference proteome</keyword>
<dbReference type="Pfam" id="PF03641">
    <property type="entry name" value="Lysine_decarbox"/>
    <property type="match status" value="1"/>
</dbReference>
<dbReference type="PANTHER" id="PTHR43393:SF3">
    <property type="entry name" value="LYSINE DECARBOXYLASE-LIKE PROTEIN"/>
    <property type="match status" value="1"/>
</dbReference>
<dbReference type="EMBL" id="CP018135">
    <property type="protein sequence ID" value="APF40593.1"/>
    <property type="molecule type" value="Genomic_DNA"/>
</dbReference>
<dbReference type="SUPFAM" id="SSF102405">
    <property type="entry name" value="MCP/YpsA-like"/>
    <property type="match status" value="1"/>
</dbReference>